<keyword evidence="5" id="KW-0965">Cell junction</keyword>
<keyword evidence="8" id="KW-1185">Reference proteome</keyword>
<dbReference type="InterPro" id="IPR000225">
    <property type="entry name" value="Armadillo"/>
</dbReference>
<proteinExistence type="inferred from homology"/>
<dbReference type="GeneID" id="106461498"/>
<dbReference type="PROSITE" id="PS50176">
    <property type="entry name" value="ARM_REPEAT"/>
    <property type="match status" value="3"/>
</dbReference>
<feature type="compositionally biased region" description="Low complexity" evidence="7">
    <location>
        <begin position="352"/>
        <end position="366"/>
    </location>
</feature>
<keyword evidence="4" id="KW-0130">Cell adhesion</keyword>
<feature type="region of interest" description="Disordered" evidence="7">
    <location>
        <begin position="1011"/>
        <end position="1062"/>
    </location>
</feature>
<dbReference type="SUPFAM" id="SSF48371">
    <property type="entry name" value="ARM repeat"/>
    <property type="match status" value="1"/>
</dbReference>
<feature type="region of interest" description="Disordered" evidence="7">
    <location>
        <begin position="196"/>
        <end position="250"/>
    </location>
</feature>
<dbReference type="InterPro" id="IPR028435">
    <property type="entry name" value="Plakophilin/d_Catenin"/>
</dbReference>
<feature type="repeat" description="ARM" evidence="6">
    <location>
        <begin position="536"/>
        <end position="579"/>
    </location>
</feature>
<feature type="compositionally biased region" description="Polar residues" evidence="7">
    <location>
        <begin position="132"/>
        <end position="145"/>
    </location>
</feature>
<evidence type="ECO:0000313" key="8">
    <source>
        <dbReference type="Proteomes" id="UP000694941"/>
    </source>
</evidence>
<feature type="compositionally biased region" description="Basic and acidic residues" evidence="7">
    <location>
        <begin position="60"/>
        <end position="71"/>
    </location>
</feature>
<protein>
    <submittedName>
        <fullName evidence="9">Armadillo repeat protein deleted in velo-cardio-facial syndrome homolog isoform X1</fullName>
    </submittedName>
</protein>
<evidence type="ECO:0000256" key="2">
    <source>
        <dbReference type="ARBA" id="ARBA00005462"/>
    </source>
</evidence>
<evidence type="ECO:0000256" key="6">
    <source>
        <dbReference type="PROSITE-ProRule" id="PRU00259"/>
    </source>
</evidence>
<feature type="region of interest" description="Disordered" evidence="7">
    <location>
        <begin position="944"/>
        <end position="979"/>
    </location>
</feature>
<feature type="compositionally biased region" description="Pro residues" evidence="7">
    <location>
        <begin position="286"/>
        <end position="304"/>
    </location>
</feature>
<dbReference type="Proteomes" id="UP000694941">
    <property type="component" value="Unplaced"/>
</dbReference>
<evidence type="ECO:0000256" key="3">
    <source>
        <dbReference type="ARBA" id="ARBA00022737"/>
    </source>
</evidence>
<evidence type="ECO:0000256" key="5">
    <source>
        <dbReference type="ARBA" id="ARBA00022949"/>
    </source>
</evidence>
<gene>
    <name evidence="9" type="primary">LOC106461498</name>
</gene>
<feature type="compositionally biased region" description="Basic and acidic residues" evidence="7">
    <location>
        <begin position="385"/>
        <end position="396"/>
    </location>
</feature>
<feature type="region of interest" description="Disordered" evidence="7">
    <location>
        <begin position="264"/>
        <end position="406"/>
    </location>
</feature>
<dbReference type="PANTHER" id="PTHR10372">
    <property type="entry name" value="PLAKOPHILLIN-RELATED"/>
    <property type="match status" value="1"/>
</dbReference>
<dbReference type="PANTHER" id="PTHR10372:SF27">
    <property type="entry name" value="ADHERENS JUNCTION PROTEIN P120"/>
    <property type="match status" value="1"/>
</dbReference>
<feature type="repeat" description="ARM" evidence="6">
    <location>
        <begin position="492"/>
        <end position="537"/>
    </location>
</feature>
<feature type="repeat" description="ARM" evidence="6">
    <location>
        <begin position="798"/>
        <end position="835"/>
    </location>
</feature>
<comment type="subcellular location">
    <subcellularLocation>
        <location evidence="1">Cell junction</location>
    </subcellularLocation>
</comment>
<evidence type="ECO:0000256" key="7">
    <source>
        <dbReference type="SAM" id="MobiDB-lite"/>
    </source>
</evidence>
<feature type="region of interest" description="Disordered" evidence="7">
    <location>
        <begin position="60"/>
        <end position="83"/>
    </location>
</feature>
<reference evidence="9" key="1">
    <citation type="submission" date="2025-08" db="UniProtKB">
        <authorList>
            <consortium name="RefSeq"/>
        </authorList>
    </citation>
    <scope>IDENTIFICATION</scope>
    <source>
        <tissue evidence="9">Muscle</tissue>
    </source>
</reference>
<evidence type="ECO:0000313" key="9">
    <source>
        <dbReference type="RefSeq" id="XP_013776773.1"/>
    </source>
</evidence>
<organism evidence="8 9">
    <name type="scientific">Limulus polyphemus</name>
    <name type="common">Atlantic horseshoe crab</name>
    <dbReference type="NCBI Taxonomy" id="6850"/>
    <lineage>
        <taxon>Eukaryota</taxon>
        <taxon>Metazoa</taxon>
        <taxon>Ecdysozoa</taxon>
        <taxon>Arthropoda</taxon>
        <taxon>Chelicerata</taxon>
        <taxon>Merostomata</taxon>
        <taxon>Xiphosura</taxon>
        <taxon>Limulidae</taxon>
        <taxon>Limulus</taxon>
    </lineage>
</organism>
<evidence type="ECO:0000256" key="1">
    <source>
        <dbReference type="ARBA" id="ARBA00004282"/>
    </source>
</evidence>
<keyword evidence="3" id="KW-0677">Repeat</keyword>
<evidence type="ECO:0000256" key="4">
    <source>
        <dbReference type="ARBA" id="ARBA00022889"/>
    </source>
</evidence>
<dbReference type="InterPro" id="IPR011989">
    <property type="entry name" value="ARM-like"/>
</dbReference>
<accession>A0ABM1B861</accession>
<dbReference type="SMART" id="SM00185">
    <property type="entry name" value="ARM"/>
    <property type="match status" value="5"/>
</dbReference>
<name>A0ABM1B861_LIMPO</name>
<feature type="compositionally biased region" description="Polar residues" evidence="7">
    <location>
        <begin position="945"/>
        <end position="968"/>
    </location>
</feature>
<dbReference type="InterPro" id="IPR016024">
    <property type="entry name" value="ARM-type_fold"/>
</dbReference>
<dbReference type="RefSeq" id="XP_013776773.1">
    <property type="nucleotide sequence ID" value="XM_013921319.2"/>
</dbReference>
<dbReference type="Pfam" id="PF00514">
    <property type="entry name" value="Arm"/>
    <property type="match status" value="3"/>
</dbReference>
<feature type="region of interest" description="Disordered" evidence="7">
    <location>
        <begin position="127"/>
        <end position="164"/>
    </location>
</feature>
<sequence>MPSGDSAAHNRPLVFCDYQAVPATSPFDVIESVKQEEAHFEQLSRELEAERQSVANQLERYRRRDREHEEGGNISSYVSAEDPYNWRPSPLEPVIPENPKPDPKMTDSHLRYYHNNNADYRHFIQEGPPQVDSYSVSYQTSSTNGPHGDDGSLNSSQMSAPGDNATLVSRSMSQTKTQQVKTVTKVIATREVRHIGPDGRPIEYPPSGTEYVPFHYGNPADGSQDYGTYDSGRPPSPAGQAPTHAGYPGDYAMYGRAPSLDSGRVYELCPPGDGQSYQEYDYRDYPPQPPSPPSAASESPPPRRAMPQAPHGGPIDFNHHPSGYEELDTTVGLPRSNFQDRYGNTPSPAPPGDRYGPYGYPGPQIPVTSPGYNPYELGPPPQGYLDKRPSYDDHPQGHPTPYYPAPTAVLEDDVRLETLPEGQLLPPPRHPHLDYDPVETEGRDVRWRDPDLHEVIDFLGHPNNVVRANAAAYLQHLCYMDDNMKQKTRALGGIPPLIELLNQEIPEIQRNSCGALRNLSYGRQNDENKRAIRNAGGIPALVRLLRKTPDNEIRELVTGILWNLSSCEDLKRPIIDDALCVLVSHVIFPHAGWDRNRDNSESVRPQEVYWSTVFRNASGILRNVSSAGEYARKKLRECEGLVDSLLHLVKAAIGKNDMDNKSVENCVCVFRNLSYRCQEVEDPDYDKHVFQPSQPKGSPMKVGDNLGCFGASKKKKEAQNLEKQKKELMATNMPRPNSQPARGMELLWQPEIVHSYLSLLSECSNPETLEAAAGSIQNLAACYWQPSIDIRAAVRKEKGLPILVELLRMEVDRVVCAVATALRNLAMDQRNKELIGKYAMRDLVQKLPNSSSAHDAGTSNETVAAVLATLNEVIVKNSDFARSLLEAGGVERLTYITKQRGKFSPRVVKFTAQLLYNMWQHQELREVYRRSGWKETHFITRTMVARSSASPTGSTNSTLSRPISTQGGTKYEDRTLPRGGQVGVYNQAEEYPMNDLAHPIELPHHRPPVGGVPIYPPAPMRSPVEPLYAQVNRDKKKNRHPDSSSQSMLLDHQGAPAGDSWV</sequence>
<dbReference type="Gene3D" id="1.25.10.10">
    <property type="entry name" value="Leucine-rich Repeat Variant"/>
    <property type="match status" value="1"/>
</dbReference>
<comment type="similarity">
    <text evidence="2">Belongs to the beta-catenin family.</text>
</comment>
<feature type="compositionally biased region" description="Polar residues" evidence="7">
    <location>
        <begin position="336"/>
        <end position="346"/>
    </location>
</feature>